<organism evidence="1">
    <name type="scientific">Candidatus Atribacter allofermentans</name>
    <dbReference type="NCBI Taxonomy" id="1852833"/>
    <lineage>
        <taxon>Bacteria</taxon>
        <taxon>Pseudomonadati</taxon>
        <taxon>Atribacterota</taxon>
        <taxon>Atribacteria</taxon>
        <taxon>Atribacterales</taxon>
        <taxon>Atribacteraceae</taxon>
        <taxon>Atribacter</taxon>
    </lineage>
</organism>
<sequence length="207" mass="23431">MKKRLIKYLPWLTLFFLSFIITSCIPSLFQFENPPTYIAPNLPPIDIHADSLVKKYGWDENLVTRWPNGIVEVFDMTGYPHLQEVLNKWNEVIGGPTSFYLSLNPLSPIIITVDYSLNLFQNCGYTEVYIGNNSMIYGATIFIFPDENLCPVYATLLHEFGHVVGFGGHTSDGCVMDPINLGNTHLSESVHAMVHRLYQLPIGSYLP</sequence>
<comment type="caution">
    <text evidence="1">The sequence shown here is derived from an EMBL/GenBank/DDBJ whole genome shotgun (WGS) entry which is preliminary data.</text>
</comment>
<proteinExistence type="predicted"/>
<dbReference type="Proteomes" id="UP000485569">
    <property type="component" value="Unassembled WGS sequence"/>
</dbReference>
<evidence type="ECO:0008006" key="2">
    <source>
        <dbReference type="Google" id="ProtNLM"/>
    </source>
</evidence>
<dbReference type="SUPFAM" id="SSF55486">
    <property type="entry name" value="Metalloproteases ('zincins'), catalytic domain"/>
    <property type="match status" value="1"/>
</dbReference>
<dbReference type="PROSITE" id="PS51257">
    <property type="entry name" value="PROKAR_LIPOPROTEIN"/>
    <property type="match status" value="1"/>
</dbReference>
<dbReference type="AlphaFoldDB" id="A0A1V5SPE9"/>
<dbReference type="EMBL" id="MWBQ01000118">
    <property type="protein sequence ID" value="OQA56420.1"/>
    <property type="molecule type" value="Genomic_DNA"/>
</dbReference>
<name>A0A1V5SPE9_9BACT</name>
<accession>A0A1V5SPE9</accession>
<gene>
    <name evidence="1" type="ORF">BWY41_01483</name>
</gene>
<reference evidence="1" key="1">
    <citation type="submission" date="2017-02" db="EMBL/GenBank/DDBJ databases">
        <title>Delving into the versatile metabolic prowess of the omnipresent phylum Bacteroidetes.</title>
        <authorList>
            <person name="Nobu M.K."/>
            <person name="Mei R."/>
            <person name="Narihiro T."/>
            <person name="Kuroda K."/>
            <person name="Liu W.-T."/>
        </authorList>
    </citation>
    <scope>NUCLEOTIDE SEQUENCE</scope>
    <source>
        <strain evidence="1">ADurb.Bin276</strain>
    </source>
</reference>
<protein>
    <recommendedName>
        <fullName evidence="2">Matrixin</fullName>
    </recommendedName>
</protein>
<evidence type="ECO:0000313" key="1">
    <source>
        <dbReference type="EMBL" id="OQA56420.1"/>
    </source>
</evidence>